<dbReference type="FunFam" id="3.30.70.270:FF:000001">
    <property type="entry name" value="Diguanylate cyclase domain protein"/>
    <property type="match status" value="1"/>
</dbReference>
<feature type="transmembrane region" description="Helical" evidence="4">
    <location>
        <begin position="64"/>
        <end position="85"/>
    </location>
</feature>
<dbReference type="SMART" id="SM00267">
    <property type="entry name" value="GGDEF"/>
    <property type="match status" value="1"/>
</dbReference>
<feature type="transmembrane region" description="Helical" evidence="4">
    <location>
        <begin position="116"/>
        <end position="137"/>
    </location>
</feature>
<evidence type="ECO:0000256" key="1">
    <source>
        <dbReference type="ARBA" id="ARBA00012528"/>
    </source>
</evidence>
<dbReference type="NCBIfam" id="TIGR00254">
    <property type="entry name" value="GGDEF"/>
    <property type="match status" value="1"/>
</dbReference>
<dbReference type="EC" id="2.7.7.65" evidence="1"/>
<comment type="catalytic activity">
    <reaction evidence="2">
        <text>2 GTP = 3',3'-c-di-GMP + 2 diphosphate</text>
        <dbReference type="Rhea" id="RHEA:24898"/>
        <dbReference type="ChEBI" id="CHEBI:33019"/>
        <dbReference type="ChEBI" id="CHEBI:37565"/>
        <dbReference type="ChEBI" id="CHEBI:58805"/>
        <dbReference type="EC" id="2.7.7.65"/>
    </reaction>
</comment>
<feature type="transmembrane region" description="Helical" evidence="4">
    <location>
        <begin position="37"/>
        <end position="58"/>
    </location>
</feature>
<reference evidence="6 7" key="1">
    <citation type="submission" date="2018-03" db="EMBL/GenBank/DDBJ databases">
        <title>Genome sequencing of Simplicispira sp.</title>
        <authorList>
            <person name="Kim S.-J."/>
            <person name="Heo J."/>
            <person name="Kwon S.-W."/>
        </authorList>
    </citation>
    <scope>NUCLEOTIDE SEQUENCE [LARGE SCALE GENOMIC DNA]</scope>
    <source>
        <strain evidence="6 7">SC1-8</strain>
    </source>
</reference>
<dbReference type="CDD" id="cd01949">
    <property type="entry name" value="GGDEF"/>
    <property type="match status" value="1"/>
</dbReference>
<dbReference type="Gene3D" id="3.30.70.270">
    <property type="match status" value="1"/>
</dbReference>
<feature type="transmembrane region" description="Helical" evidence="4">
    <location>
        <begin position="149"/>
        <end position="167"/>
    </location>
</feature>
<evidence type="ECO:0000256" key="4">
    <source>
        <dbReference type="SAM" id="Phobius"/>
    </source>
</evidence>
<keyword evidence="4" id="KW-0472">Membrane</keyword>
<feature type="transmembrane region" description="Helical" evidence="4">
    <location>
        <begin position="187"/>
        <end position="206"/>
    </location>
</feature>
<evidence type="ECO:0000313" key="7">
    <source>
        <dbReference type="Proteomes" id="UP000239326"/>
    </source>
</evidence>
<dbReference type="Pfam" id="PF00990">
    <property type="entry name" value="GGDEF"/>
    <property type="match status" value="1"/>
</dbReference>
<feature type="region of interest" description="Disordered" evidence="3">
    <location>
        <begin position="379"/>
        <end position="402"/>
    </location>
</feature>
<sequence>MQADVSTLMATNLLASLTMAGVMVVVGWGMRREGLQLWAGALAVHAAGYLLLALRGQIDESLSILAGNALLSLALSLLLAAVLRFYETSARWVVLLAPPVLLFAALAMQLDNYGARVAISGAMYAAQAAAIVMALFLRRGETVGRGARLVMVGMGIEVCIMALRAAGGAMNTRASEQLLQAGAIQTATFLGTFVMLLVTSLGFIFMTKERADEANRLLAAFDALTGVANRRSIIAALDRDVGRAIRTRTPLALMMIDLDHFKRVNDNHGHLAGDAVLRSLVEVLGQRIRSQDIVGRYGGEEFLIVLPETTLLGARRLAAELCKAVAAHTFVYEGRQIALTVSIGVFGGLLEPGDSWDVLIHAADSALYDAKHAGRNRVEETPILPRASRDGTHPETFPASLS</sequence>
<feature type="transmembrane region" description="Helical" evidence="4">
    <location>
        <begin position="12"/>
        <end position="30"/>
    </location>
</feature>
<organism evidence="6 7">
    <name type="scientific">Simplicispira suum</name>
    <dbReference type="NCBI Taxonomy" id="2109915"/>
    <lineage>
        <taxon>Bacteria</taxon>
        <taxon>Pseudomonadati</taxon>
        <taxon>Pseudomonadota</taxon>
        <taxon>Betaproteobacteria</taxon>
        <taxon>Burkholderiales</taxon>
        <taxon>Comamonadaceae</taxon>
        <taxon>Simplicispira</taxon>
    </lineage>
</organism>
<dbReference type="Proteomes" id="UP000239326">
    <property type="component" value="Chromosome"/>
</dbReference>
<dbReference type="GO" id="GO:0052621">
    <property type="term" value="F:diguanylate cyclase activity"/>
    <property type="evidence" value="ECO:0007669"/>
    <property type="project" value="UniProtKB-EC"/>
</dbReference>
<dbReference type="InterPro" id="IPR050469">
    <property type="entry name" value="Diguanylate_Cyclase"/>
</dbReference>
<feature type="transmembrane region" description="Helical" evidence="4">
    <location>
        <begin position="92"/>
        <end position="110"/>
    </location>
</feature>
<name>A0A2S0MYF3_9BURK</name>
<dbReference type="PANTHER" id="PTHR45138:SF9">
    <property type="entry name" value="DIGUANYLATE CYCLASE DGCM-RELATED"/>
    <property type="match status" value="1"/>
</dbReference>
<dbReference type="GO" id="GO:0043709">
    <property type="term" value="P:cell adhesion involved in single-species biofilm formation"/>
    <property type="evidence" value="ECO:0007669"/>
    <property type="project" value="TreeGrafter"/>
</dbReference>
<dbReference type="GO" id="GO:0005886">
    <property type="term" value="C:plasma membrane"/>
    <property type="evidence" value="ECO:0007669"/>
    <property type="project" value="TreeGrafter"/>
</dbReference>
<dbReference type="OrthoDB" id="9813903at2"/>
<dbReference type="EMBL" id="CP027669">
    <property type="protein sequence ID" value="AVO40928.1"/>
    <property type="molecule type" value="Genomic_DNA"/>
</dbReference>
<keyword evidence="4" id="KW-0812">Transmembrane</keyword>
<dbReference type="GO" id="GO:1902201">
    <property type="term" value="P:negative regulation of bacterial-type flagellum-dependent cell motility"/>
    <property type="evidence" value="ECO:0007669"/>
    <property type="project" value="TreeGrafter"/>
</dbReference>
<dbReference type="InterPro" id="IPR000160">
    <property type="entry name" value="GGDEF_dom"/>
</dbReference>
<evidence type="ECO:0000256" key="2">
    <source>
        <dbReference type="ARBA" id="ARBA00034247"/>
    </source>
</evidence>
<dbReference type="InterPro" id="IPR043128">
    <property type="entry name" value="Rev_trsase/Diguanyl_cyclase"/>
</dbReference>
<feature type="domain" description="GGDEF" evidence="5">
    <location>
        <begin position="249"/>
        <end position="383"/>
    </location>
</feature>
<dbReference type="KEGG" id="simp:C6571_06185"/>
<evidence type="ECO:0000259" key="5">
    <source>
        <dbReference type="PROSITE" id="PS50887"/>
    </source>
</evidence>
<dbReference type="RefSeq" id="WP_106445914.1">
    <property type="nucleotide sequence ID" value="NZ_CP027669.1"/>
</dbReference>
<dbReference type="AlphaFoldDB" id="A0A2S0MYF3"/>
<evidence type="ECO:0000313" key="6">
    <source>
        <dbReference type="EMBL" id="AVO40928.1"/>
    </source>
</evidence>
<dbReference type="PANTHER" id="PTHR45138">
    <property type="entry name" value="REGULATORY COMPONENTS OF SENSORY TRANSDUCTION SYSTEM"/>
    <property type="match status" value="1"/>
</dbReference>
<proteinExistence type="predicted"/>
<dbReference type="PROSITE" id="PS50887">
    <property type="entry name" value="GGDEF"/>
    <property type="match status" value="1"/>
</dbReference>
<protein>
    <recommendedName>
        <fullName evidence="1">diguanylate cyclase</fullName>
        <ecNumber evidence="1">2.7.7.65</ecNumber>
    </recommendedName>
</protein>
<dbReference type="SUPFAM" id="SSF55073">
    <property type="entry name" value="Nucleotide cyclase"/>
    <property type="match status" value="1"/>
</dbReference>
<dbReference type="InterPro" id="IPR029787">
    <property type="entry name" value="Nucleotide_cyclase"/>
</dbReference>
<accession>A0A2S0MYF3</accession>
<evidence type="ECO:0000256" key="3">
    <source>
        <dbReference type="SAM" id="MobiDB-lite"/>
    </source>
</evidence>
<keyword evidence="7" id="KW-1185">Reference proteome</keyword>
<keyword evidence="4" id="KW-1133">Transmembrane helix</keyword>
<gene>
    <name evidence="6" type="ORF">C6571_06185</name>
</gene>